<dbReference type="PROSITE" id="PS50007">
    <property type="entry name" value="PIPLC_X_DOMAIN"/>
    <property type="match status" value="1"/>
</dbReference>
<dbReference type="Pfam" id="PF26146">
    <property type="entry name" value="PI-PLC_X"/>
    <property type="match status" value="2"/>
</dbReference>
<dbReference type="GO" id="GO:0006629">
    <property type="term" value="P:lipid metabolic process"/>
    <property type="evidence" value="ECO:0007669"/>
    <property type="project" value="InterPro"/>
</dbReference>
<feature type="chain" id="PRO_5040492555" description="PLC-like phosphodiesterase" evidence="1">
    <location>
        <begin position="25"/>
        <end position="298"/>
    </location>
</feature>
<accession>A0A9P6U7Q9</accession>
<proteinExistence type="predicted"/>
<sequence>MRYFLSTVFVAVLLAASPHKNAYAQVQACNGYPELCSKPYNQVTYATTHNAYALYALCTISGNQDNNIPTQLKDGIRAFMLDAYKAPSPSDIELCHGTCLALDAGPLSSTLGQFKSFLDANPNEVITILWENAGDTNWPTLAEMIKSGKRIVNFLDGGYSDSVPWLMNEYSFMFETPWYIPKGAAYPCTIDRPENGQQQSMYVLNHFIYGQFKIGDQVINIPQKDAANKTNGADLEMHVKNCVSTFSQNPTFVAVDFYNEGNLLQTVAKLNGVTYVGKQSPLTFKGPLRAHAPHYFEV</sequence>
<evidence type="ECO:0000256" key="1">
    <source>
        <dbReference type="SAM" id="SignalP"/>
    </source>
</evidence>
<feature type="signal peptide" evidence="1">
    <location>
        <begin position="1"/>
        <end position="24"/>
    </location>
</feature>
<keyword evidence="3" id="KW-1185">Reference proteome</keyword>
<dbReference type="AlphaFoldDB" id="A0A9P6U7Q9"/>
<dbReference type="EMBL" id="JAAAJB010000178">
    <property type="protein sequence ID" value="KAG0262758.1"/>
    <property type="molecule type" value="Genomic_DNA"/>
</dbReference>
<dbReference type="Proteomes" id="UP000807716">
    <property type="component" value="Unassembled WGS sequence"/>
</dbReference>
<evidence type="ECO:0000313" key="2">
    <source>
        <dbReference type="EMBL" id="KAG0262758.1"/>
    </source>
</evidence>
<dbReference type="InterPro" id="IPR051057">
    <property type="entry name" value="PI-PLC_domain"/>
</dbReference>
<comment type="caution">
    <text evidence="2">The sequence shown here is derived from an EMBL/GenBank/DDBJ whole genome shotgun (WGS) entry which is preliminary data.</text>
</comment>
<dbReference type="SUPFAM" id="SSF51695">
    <property type="entry name" value="PLC-like phosphodiesterases"/>
    <property type="match status" value="1"/>
</dbReference>
<dbReference type="Gene3D" id="3.20.20.190">
    <property type="entry name" value="Phosphatidylinositol (PI) phosphodiesterase"/>
    <property type="match status" value="1"/>
</dbReference>
<evidence type="ECO:0008006" key="4">
    <source>
        <dbReference type="Google" id="ProtNLM"/>
    </source>
</evidence>
<dbReference type="PANTHER" id="PTHR13593:SF140">
    <property type="entry name" value="PLC-LIKE PHOSPHODIESTERASE"/>
    <property type="match status" value="1"/>
</dbReference>
<organism evidence="2 3">
    <name type="scientific">Actinomortierella ambigua</name>
    <dbReference type="NCBI Taxonomy" id="1343610"/>
    <lineage>
        <taxon>Eukaryota</taxon>
        <taxon>Fungi</taxon>
        <taxon>Fungi incertae sedis</taxon>
        <taxon>Mucoromycota</taxon>
        <taxon>Mortierellomycotina</taxon>
        <taxon>Mortierellomycetes</taxon>
        <taxon>Mortierellales</taxon>
        <taxon>Mortierellaceae</taxon>
        <taxon>Actinomortierella</taxon>
    </lineage>
</organism>
<dbReference type="PANTHER" id="PTHR13593">
    <property type="match status" value="1"/>
</dbReference>
<keyword evidence="1" id="KW-0732">Signal</keyword>
<gene>
    <name evidence="2" type="ORF">DFQ27_002124</name>
</gene>
<reference evidence="2" key="1">
    <citation type="journal article" date="2020" name="Fungal Divers.">
        <title>Resolving the Mortierellaceae phylogeny through synthesis of multi-gene phylogenetics and phylogenomics.</title>
        <authorList>
            <person name="Vandepol N."/>
            <person name="Liber J."/>
            <person name="Desiro A."/>
            <person name="Na H."/>
            <person name="Kennedy M."/>
            <person name="Barry K."/>
            <person name="Grigoriev I.V."/>
            <person name="Miller A.N."/>
            <person name="O'Donnell K."/>
            <person name="Stajich J.E."/>
            <person name="Bonito G."/>
        </authorList>
    </citation>
    <scope>NUCLEOTIDE SEQUENCE</scope>
    <source>
        <strain evidence="2">BC1065</strain>
    </source>
</reference>
<name>A0A9P6U7Q9_9FUNG</name>
<protein>
    <recommendedName>
        <fullName evidence="4">PLC-like phosphodiesterase</fullName>
    </recommendedName>
</protein>
<dbReference type="OrthoDB" id="7984201at2759"/>
<dbReference type="GO" id="GO:0008081">
    <property type="term" value="F:phosphoric diester hydrolase activity"/>
    <property type="evidence" value="ECO:0007669"/>
    <property type="project" value="InterPro"/>
</dbReference>
<dbReference type="InterPro" id="IPR017946">
    <property type="entry name" value="PLC-like_Pdiesterase_TIM-brl"/>
</dbReference>
<evidence type="ECO:0000313" key="3">
    <source>
        <dbReference type="Proteomes" id="UP000807716"/>
    </source>
</evidence>